<dbReference type="Pfam" id="PF00134">
    <property type="entry name" value="Cyclin_N"/>
    <property type="match status" value="1"/>
</dbReference>
<evidence type="ECO:0000256" key="1">
    <source>
        <dbReference type="RuleBase" id="RU000383"/>
    </source>
</evidence>
<keyword evidence="4" id="KW-1185">Reference proteome</keyword>
<dbReference type="FunFam" id="1.10.472.10:FF:000283">
    <property type="entry name" value="Uncharacterized protein"/>
    <property type="match status" value="1"/>
</dbReference>
<gene>
    <name evidence="3" type="ORF">PPRIM_AZ9-3.1.T0670128</name>
</gene>
<protein>
    <recommendedName>
        <fullName evidence="2">Cyclin-like domain-containing protein</fullName>
    </recommendedName>
</protein>
<proteinExistence type="inferred from homology"/>
<comment type="caution">
    <text evidence="3">The sequence shown here is derived from an EMBL/GenBank/DDBJ whole genome shotgun (WGS) entry which is preliminary data.</text>
</comment>
<dbReference type="SMART" id="SM00385">
    <property type="entry name" value="CYCLIN"/>
    <property type="match status" value="1"/>
</dbReference>
<dbReference type="InterPro" id="IPR013763">
    <property type="entry name" value="Cyclin-like_dom"/>
</dbReference>
<dbReference type="InterPro" id="IPR039361">
    <property type="entry name" value="Cyclin"/>
</dbReference>
<evidence type="ECO:0000313" key="4">
    <source>
        <dbReference type="Proteomes" id="UP000688137"/>
    </source>
</evidence>
<keyword evidence="1" id="KW-0195">Cyclin</keyword>
<comment type="similarity">
    <text evidence="1">Belongs to the cyclin family.</text>
</comment>
<dbReference type="FunFam" id="1.10.472.10:FF:000089">
    <property type="entry name" value="Cyclin, N-terminal domain containing protein"/>
    <property type="match status" value="1"/>
</dbReference>
<dbReference type="InterPro" id="IPR004367">
    <property type="entry name" value="Cyclin_C-dom"/>
</dbReference>
<name>A0A8S1MXK2_PARPR</name>
<reference evidence="3" key="1">
    <citation type="submission" date="2021-01" db="EMBL/GenBank/DDBJ databases">
        <authorList>
            <consortium name="Genoscope - CEA"/>
            <person name="William W."/>
        </authorList>
    </citation>
    <scope>NUCLEOTIDE SEQUENCE</scope>
</reference>
<organism evidence="3 4">
    <name type="scientific">Paramecium primaurelia</name>
    <dbReference type="NCBI Taxonomy" id="5886"/>
    <lineage>
        <taxon>Eukaryota</taxon>
        <taxon>Sar</taxon>
        <taxon>Alveolata</taxon>
        <taxon>Ciliophora</taxon>
        <taxon>Intramacronucleata</taxon>
        <taxon>Oligohymenophorea</taxon>
        <taxon>Peniculida</taxon>
        <taxon>Parameciidae</taxon>
        <taxon>Paramecium</taxon>
    </lineage>
</organism>
<dbReference type="PANTHER" id="PTHR10177">
    <property type="entry name" value="CYCLINS"/>
    <property type="match status" value="1"/>
</dbReference>
<evidence type="ECO:0000313" key="3">
    <source>
        <dbReference type="EMBL" id="CAD8082186.1"/>
    </source>
</evidence>
<dbReference type="InterPro" id="IPR006671">
    <property type="entry name" value="Cyclin_N"/>
</dbReference>
<dbReference type="EMBL" id="CAJJDM010000070">
    <property type="protein sequence ID" value="CAD8082186.1"/>
    <property type="molecule type" value="Genomic_DNA"/>
</dbReference>
<dbReference type="Proteomes" id="UP000688137">
    <property type="component" value="Unassembled WGS sequence"/>
</dbReference>
<evidence type="ECO:0000259" key="2">
    <source>
        <dbReference type="SMART" id="SM00385"/>
    </source>
</evidence>
<accession>A0A8S1MXK2</accession>
<dbReference type="AlphaFoldDB" id="A0A8S1MXK2"/>
<dbReference type="Pfam" id="PF02984">
    <property type="entry name" value="Cyclin_C"/>
    <property type="match status" value="1"/>
</dbReference>
<feature type="domain" description="Cyclin-like" evidence="2">
    <location>
        <begin position="147"/>
        <end position="236"/>
    </location>
</feature>
<sequence length="369" mass="43448">MYTRRNGSRLKLNETSKNFLIKRTCSTNKSSISSLNTSNSSKFFQFEDKTYPEDGKLLDLLSENESQQKSQIYHLQMSFFQIHNEESVQQRYALSDDVNNPQLRRNITYNWHYHNDHQQYLFQDTISFSFSIKKHGIKEMLRAKMVDWMIEVFGNYPTTTTTQTYFRAVGLLDAFLKKTSMYYQDADVHLMGISCIFIATKLEDIYHIPLSDIVIRVGHNKFNSSKVKSMEQTILETLQFNVYFPTPLDYLQNLFYKCFSLNDNYTLQNIYETCVYILKMCMHDLHMLNYTPNLLSAAIVGYAVREYIDTKQENKKADNLKLNKQSQDSIVKIAKVDFNTFNECQKQISELINTFKCKYPDLHNLELFS</sequence>